<comment type="caution">
    <text evidence="4">The sequence shown here is derived from an EMBL/GenBank/DDBJ whole genome shotgun (WGS) entry which is preliminary data.</text>
</comment>
<feature type="compositionally biased region" description="Basic and acidic residues" evidence="2">
    <location>
        <begin position="7"/>
        <end position="24"/>
    </location>
</feature>
<feature type="region of interest" description="Disordered" evidence="2">
    <location>
        <begin position="1"/>
        <end position="24"/>
    </location>
</feature>
<sequence length="508" mass="56537">MGIFSKTADHSDLENHKSEVRRSLDSETNNLDSFKAQVLDQLKILQENIDLKVTDSEEVASTAANNAVNSEKRIMDTESKVRDAIEKLESYRDEASKELLKIKTEREGAEEAHKSIKLVFEENQALQSQIIDAKDAVENAVTEASKNVDKVKLLLSENQKLPESVAGINELLESTRTLSDNMQNLLDHSLKKKSEIDDLYNKIYGYEVKGSDGDVSHIDGLRDELQRSYEAISKNTTELDTKIQNLTGTITDKHRSELEGQLSAFETLVNDSKSRISAINDQLTGLLPGAMAEGLSAAYEKKKDDEIKSLAKFENNFQTAIIGMVFVSLIPFCVDIYLLAWKGANLVQVIKDTPSLIVAILPLYFPVLWLAFSTNKKSNLSKRLIEEYTHKAVLGKTFSGLSNQIETLPRESAIKEELRTRLLFNLLQVSSENPGKLITNYNKSDHPLMEALENSAKLSDSVDALAKLPGFSTIAKKLATRTEDILKEETKKVEAGLAVQEALEGTTK</sequence>
<evidence type="ECO:0000256" key="1">
    <source>
        <dbReference type="SAM" id="Coils"/>
    </source>
</evidence>
<protein>
    <submittedName>
        <fullName evidence="4">Uncharacterized protein</fullName>
    </submittedName>
</protein>
<feature type="coiled-coil region" evidence="1">
    <location>
        <begin position="74"/>
        <end position="143"/>
    </location>
</feature>
<evidence type="ECO:0000256" key="3">
    <source>
        <dbReference type="SAM" id="Phobius"/>
    </source>
</evidence>
<gene>
    <name evidence="4" type="ORF">EV700_2766</name>
</gene>
<keyword evidence="5" id="KW-1185">Reference proteome</keyword>
<evidence type="ECO:0000313" key="4">
    <source>
        <dbReference type="EMBL" id="RZU38188.1"/>
    </source>
</evidence>
<dbReference type="Proteomes" id="UP000292423">
    <property type="component" value="Unassembled WGS sequence"/>
</dbReference>
<organism evidence="4 5">
    <name type="scientific">Fluviicoccus keumensis</name>
    <dbReference type="NCBI Taxonomy" id="1435465"/>
    <lineage>
        <taxon>Bacteria</taxon>
        <taxon>Pseudomonadati</taxon>
        <taxon>Pseudomonadota</taxon>
        <taxon>Gammaproteobacteria</taxon>
        <taxon>Moraxellales</taxon>
        <taxon>Moraxellaceae</taxon>
        <taxon>Fluviicoccus</taxon>
    </lineage>
</organism>
<keyword evidence="1" id="KW-0175">Coiled coil</keyword>
<name>A0A4Q7YLM2_9GAMM</name>
<evidence type="ECO:0000313" key="5">
    <source>
        <dbReference type="Proteomes" id="UP000292423"/>
    </source>
</evidence>
<proteinExistence type="predicted"/>
<accession>A0A4Q7YLM2</accession>
<dbReference type="EMBL" id="SHKX01000014">
    <property type="protein sequence ID" value="RZU38188.1"/>
    <property type="molecule type" value="Genomic_DNA"/>
</dbReference>
<dbReference type="RefSeq" id="WP_130414808.1">
    <property type="nucleotide sequence ID" value="NZ_SHKX01000014.1"/>
</dbReference>
<feature type="transmembrane region" description="Helical" evidence="3">
    <location>
        <begin position="353"/>
        <end position="372"/>
    </location>
</feature>
<keyword evidence="3" id="KW-0472">Membrane</keyword>
<reference evidence="4 5" key="1">
    <citation type="submission" date="2019-02" db="EMBL/GenBank/DDBJ databases">
        <title>Genomic Encyclopedia of Type Strains, Phase IV (KMG-IV): sequencing the most valuable type-strain genomes for metagenomic binning, comparative biology and taxonomic classification.</title>
        <authorList>
            <person name="Goeker M."/>
        </authorList>
    </citation>
    <scope>NUCLEOTIDE SEQUENCE [LARGE SCALE GENOMIC DNA]</scope>
    <source>
        <strain evidence="4 5">DSM 105135</strain>
    </source>
</reference>
<dbReference type="OrthoDB" id="1406605at2"/>
<dbReference type="AlphaFoldDB" id="A0A4Q7YLM2"/>
<keyword evidence="3" id="KW-0812">Transmembrane</keyword>
<keyword evidence="3" id="KW-1133">Transmembrane helix</keyword>
<evidence type="ECO:0000256" key="2">
    <source>
        <dbReference type="SAM" id="MobiDB-lite"/>
    </source>
</evidence>
<feature type="transmembrane region" description="Helical" evidence="3">
    <location>
        <begin position="320"/>
        <end position="341"/>
    </location>
</feature>